<name>A0A5C4MVM6_9RHOB</name>
<evidence type="ECO:0000313" key="2">
    <source>
        <dbReference type="EMBL" id="TNC49645.1"/>
    </source>
</evidence>
<gene>
    <name evidence="2" type="ORF">FHG66_10980</name>
</gene>
<protein>
    <submittedName>
        <fullName evidence="2">Helix-turn-helix domain-containing protein</fullName>
    </submittedName>
</protein>
<reference evidence="2 3" key="1">
    <citation type="submission" date="2019-06" db="EMBL/GenBank/DDBJ databases">
        <title>YIM 131921 draft genome.</title>
        <authorList>
            <person name="Jiang L."/>
        </authorList>
    </citation>
    <scope>NUCLEOTIDE SEQUENCE [LARGE SCALE GENOMIC DNA]</scope>
    <source>
        <strain evidence="2 3">YIM 131921</strain>
    </source>
</reference>
<comment type="caution">
    <text evidence="2">The sequence shown here is derived from an EMBL/GenBank/DDBJ whole genome shotgun (WGS) entry which is preliminary data.</text>
</comment>
<dbReference type="EMBL" id="VDFU01000010">
    <property type="protein sequence ID" value="TNC49645.1"/>
    <property type="molecule type" value="Genomic_DNA"/>
</dbReference>
<keyword evidence="3" id="KW-1185">Reference proteome</keyword>
<dbReference type="InterPro" id="IPR055247">
    <property type="entry name" value="InsJ-like_HTH"/>
</dbReference>
<accession>A0A5C4MVM6</accession>
<proteinExistence type="predicted"/>
<evidence type="ECO:0000313" key="3">
    <source>
        <dbReference type="Proteomes" id="UP000305887"/>
    </source>
</evidence>
<organism evidence="2 3">
    <name type="scientific">Rubellimicrobium rubrum</name>
    <dbReference type="NCBI Taxonomy" id="2585369"/>
    <lineage>
        <taxon>Bacteria</taxon>
        <taxon>Pseudomonadati</taxon>
        <taxon>Pseudomonadota</taxon>
        <taxon>Alphaproteobacteria</taxon>
        <taxon>Rhodobacterales</taxon>
        <taxon>Roseobacteraceae</taxon>
        <taxon>Rubellimicrobium</taxon>
    </lineage>
</organism>
<dbReference type="Pfam" id="PF13518">
    <property type="entry name" value="HTH_28"/>
    <property type="match status" value="1"/>
</dbReference>
<dbReference type="Proteomes" id="UP000305887">
    <property type="component" value="Unassembled WGS sequence"/>
</dbReference>
<feature type="domain" description="Insertion element IS150 protein InsJ-like helix-turn-helix" evidence="1">
    <location>
        <begin position="54"/>
        <end position="89"/>
    </location>
</feature>
<dbReference type="OrthoDB" id="9803878at2"/>
<dbReference type="AlphaFoldDB" id="A0A5C4MVM6"/>
<sequence>MNELCRSIVTKHHHQETTVLPHLLIHHAGHARWSLLTQRYSGCLVRFFAGSAHRTAVIPRAHQRNEESVRALARRYGINPTTVQRWRRWTSVADRQMGLARWQCRG</sequence>
<evidence type="ECO:0000259" key="1">
    <source>
        <dbReference type="Pfam" id="PF13518"/>
    </source>
</evidence>